<keyword evidence="1" id="KW-0472">Membrane</keyword>
<keyword evidence="1" id="KW-0812">Transmembrane</keyword>
<dbReference type="EMBL" id="LR797177">
    <property type="protein sequence ID" value="CAB4191026.1"/>
    <property type="molecule type" value="Genomic_DNA"/>
</dbReference>
<evidence type="ECO:0000313" key="2">
    <source>
        <dbReference type="EMBL" id="CAB4145162.1"/>
    </source>
</evidence>
<evidence type="ECO:0000313" key="7">
    <source>
        <dbReference type="EMBL" id="CAB4177929.1"/>
    </source>
</evidence>
<evidence type="ECO:0000313" key="8">
    <source>
        <dbReference type="EMBL" id="CAB4191026.1"/>
    </source>
</evidence>
<feature type="transmembrane region" description="Helical" evidence="1">
    <location>
        <begin position="60"/>
        <end position="78"/>
    </location>
</feature>
<evidence type="ECO:0000313" key="9">
    <source>
        <dbReference type="EMBL" id="CAB4200828.1"/>
    </source>
</evidence>
<protein>
    <submittedName>
        <fullName evidence="12">Uncharacterized protein</fullName>
    </submittedName>
</protein>
<dbReference type="EMBL" id="LR797452">
    <property type="protein sequence ID" value="CAB4217470.1"/>
    <property type="molecule type" value="Genomic_DNA"/>
</dbReference>
<dbReference type="EMBL" id="LR796961">
    <property type="protein sequence ID" value="CAB4177929.1"/>
    <property type="molecule type" value="Genomic_DNA"/>
</dbReference>
<evidence type="ECO:0000313" key="4">
    <source>
        <dbReference type="EMBL" id="CAB4159973.1"/>
    </source>
</evidence>
<evidence type="ECO:0000313" key="12">
    <source>
        <dbReference type="EMBL" id="CAB5225072.1"/>
    </source>
</evidence>
<dbReference type="EMBL" id="LR798341">
    <property type="protein sequence ID" value="CAB5225072.1"/>
    <property type="molecule type" value="Genomic_DNA"/>
</dbReference>
<evidence type="ECO:0000313" key="13">
    <source>
        <dbReference type="EMBL" id="CAB5229032.1"/>
    </source>
</evidence>
<organism evidence="12">
    <name type="scientific">uncultured Caudovirales phage</name>
    <dbReference type="NCBI Taxonomy" id="2100421"/>
    <lineage>
        <taxon>Viruses</taxon>
        <taxon>Duplodnaviria</taxon>
        <taxon>Heunggongvirae</taxon>
        <taxon>Uroviricota</taxon>
        <taxon>Caudoviricetes</taxon>
        <taxon>Peduoviridae</taxon>
        <taxon>Maltschvirus</taxon>
        <taxon>Maltschvirus maltsch</taxon>
    </lineage>
</organism>
<gene>
    <name evidence="7" type="ORF">UFOVP1002_6</name>
    <name evidence="8" type="ORF">UFOVP1217_3</name>
    <name evidence="9" type="ORF">UFOVP1343_175</name>
    <name evidence="10" type="ORF">UFOVP1438_36</name>
    <name evidence="13" type="ORF">UFOVP1541_148</name>
    <name evidence="11" type="ORF">UFOVP1592_32</name>
    <name evidence="2" type="ORF">UFOVP465_81</name>
    <name evidence="3" type="ORF">UFOVP666_127</name>
    <name evidence="4" type="ORF">UFOVP727_16</name>
    <name evidence="12" type="ORF">UFOVP741_19</name>
    <name evidence="5" type="ORF">UFOVP819_155</name>
    <name evidence="6" type="ORF">UFOVP926_119</name>
</gene>
<evidence type="ECO:0000313" key="10">
    <source>
        <dbReference type="EMBL" id="CAB4212815.1"/>
    </source>
</evidence>
<dbReference type="EMBL" id="LR796443">
    <property type="protein sequence ID" value="CAB4145162.1"/>
    <property type="molecule type" value="Genomic_DNA"/>
</dbReference>
<dbReference type="EMBL" id="LR796762">
    <property type="protein sequence ID" value="CAB4164879.1"/>
    <property type="molecule type" value="Genomic_DNA"/>
</dbReference>
<proteinExistence type="predicted"/>
<name>A0A6J7X8D1_9CAUD</name>
<evidence type="ECO:0000313" key="6">
    <source>
        <dbReference type="EMBL" id="CAB4172276.1"/>
    </source>
</evidence>
<dbReference type="EMBL" id="LR797395">
    <property type="protein sequence ID" value="CAB4212815.1"/>
    <property type="molecule type" value="Genomic_DNA"/>
</dbReference>
<evidence type="ECO:0000256" key="1">
    <source>
        <dbReference type="SAM" id="Phobius"/>
    </source>
</evidence>
<keyword evidence="1" id="KW-1133">Transmembrane helix</keyword>
<dbReference type="EMBL" id="LR797305">
    <property type="protein sequence ID" value="CAB4200828.1"/>
    <property type="molecule type" value="Genomic_DNA"/>
</dbReference>
<sequence>MSDFRSGDKNGRDAWKKMSEWSHSIPDEELNELFTEQDEWDDWGDADLLPPTRRQGMQKFIAGLFGLAMIGTIFSVSTYQLAKVLGVDNFTFRDAVVVTVCLSLIRYTDAGVMKQLR</sequence>
<accession>A0A6J7X8D1</accession>
<dbReference type="EMBL" id="LR796644">
    <property type="protein sequence ID" value="CAB4156724.1"/>
    <property type="molecule type" value="Genomic_DNA"/>
</dbReference>
<evidence type="ECO:0000313" key="3">
    <source>
        <dbReference type="EMBL" id="CAB4156724.1"/>
    </source>
</evidence>
<evidence type="ECO:0000313" key="5">
    <source>
        <dbReference type="EMBL" id="CAB4164879.1"/>
    </source>
</evidence>
<evidence type="ECO:0000313" key="11">
    <source>
        <dbReference type="EMBL" id="CAB4217470.1"/>
    </source>
</evidence>
<dbReference type="EMBL" id="LR796698">
    <property type="protein sequence ID" value="CAB4159973.1"/>
    <property type="molecule type" value="Genomic_DNA"/>
</dbReference>
<dbReference type="EMBL" id="LR798395">
    <property type="protein sequence ID" value="CAB5229032.1"/>
    <property type="molecule type" value="Genomic_DNA"/>
</dbReference>
<dbReference type="EMBL" id="LR796878">
    <property type="protein sequence ID" value="CAB4172276.1"/>
    <property type="molecule type" value="Genomic_DNA"/>
</dbReference>
<reference evidence="12" key="1">
    <citation type="submission" date="2020-05" db="EMBL/GenBank/DDBJ databases">
        <authorList>
            <person name="Chiriac C."/>
            <person name="Salcher M."/>
            <person name="Ghai R."/>
            <person name="Kavagutti S V."/>
        </authorList>
    </citation>
    <scope>NUCLEOTIDE SEQUENCE</scope>
</reference>